<dbReference type="Proteomes" id="UP001241758">
    <property type="component" value="Unassembled WGS sequence"/>
</dbReference>
<comment type="caution">
    <text evidence="1">The sequence shown here is derived from an EMBL/GenBank/DDBJ whole genome shotgun (WGS) entry which is preliminary data.</text>
</comment>
<protein>
    <submittedName>
        <fullName evidence="1">Histidine phosphatase family protein</fullName>
        <ecNumber evidence="1">3.1.3.-</ecNumber>
    </submittedName>
</protein>
<evidence type="ECO:0000313" key="2">
    <source>
        <dbReference type="Proteomes" id="UP001241758"/>
    </source>
</evidence>
<dbReference type="EMBL" id="JASCTH010000027">
    <property type="protein sequence ID" value="MDI6103777.1"/>
    <property type="molecule type" value="Genomic_DNA"/>
</dbReference>
<dbReference type="SUPFAM" id="SSF53254">
    <property type="entry name" value="Phosphoglycerate mutase-like"/>
    <property type="match status" value="1"/>
</dbReference>
<keyword evidence="2" id="KW-1185">Reference proteome</keyword>
<sequence length="186" mass="19748">MNGLRLIASGHTPALRATVLGGDHDLDEGGHRAALALRTAPQLLTRLFPDSPWLVAPSRAAHHTAATLTDTSLTEEPALADPDYGTWTGHPLDRINPADLQSWLTDPTAAPHGGESLTDITARAGAWLDTHTAGKFTVVAHPIIIRTLIAAALELPATGSRRLAVAPLSVTRLTHHGHWSVHFPTP</sequence>
<evidence type="ECO:0000313" key="1">
    <source>
        <dbReference type="EMBL" id="MDI6103777.1"/>
    </source>
</evidence>
<accession>A0ABT6WVK3</accession>
<organism evidence="1 2">
    <name type="scientific">Actinoplanes sandaracinus</name>
    <dbReference type="NCBI Taxonomy" id="3045177"/>
    <lineage>
        <taxon>Bacteria</taxon>
        <taxon>Bacillati</taxon>
        <taxon>Actinomycetota</taxon>
        <taxon>Actinomycetes</taxon>
        <taxon>Micromonosporales</taxon>
        <taxon>Micromonosporaceae</taxon>
        <taxon>Actinoplanes</taxon>
    </lineage>
</organism>
<reference evidence="1 2" key="1">
    <citation type="submission" date="2023-05" db="EMBL/GenBank/DDBJ databases">
        <title>Actinoplanes sp. NEAU-A12 genome sequencing.</title>
        <authorList>
            <person name="Wang Z.-S."/>
        </authorList>
    </citation>
    <scope>NUCLEOTIDE SEQUENCE [LARGE SCALE GENOMIC DNA]</scope>
    <source>
        <strain evidence="1 2">NEAU-A12</strain>
    </source>
</reference>
<dbReference type="RefSeq" id="WP_282765005.1">
    <property type="nucleotide sequence ID" value="NZ_JASCTH010000027.1"/>
</dbReference>
<keyword evidence="1" id="KW-0378">Hydrolase</keyword>
<dbReference type="GO" id="GO:0016787">
    <property type="term" value="F:hydrolase activity"/>
    <property type="evidence" value="ECO:0007669"/>
    <property type="project" value="UniProtKB-KW"/>
</dbReference>
<dbReference type="Pfam" id="PF00300">
    <property type="entry name" value="His_Phos_1"/>
    <property type="match status" value="1"/>
</dbReference>
<dbReference type="InterPro" id="IPR029033">
    <property type="entry name" value="His_PPase_superfam"/>
</dbReference>
<name>A0ABT6WVK3_9ACTN</name>
<proteinExistence type="predicted"/>
<dbReference type="EC" id="3.1.3.-" evidence="1"/>
<gene>
    <name evidence="1" type="ORF">QLQ12_34700</name>
</gene>
<dbReference type="Gene3D" id="3.40.50.1240">
    <property type="entry name" value="Phosphoglycerate mutase-like"/>
    <property type="match status" value="1"/>
</dbReference>
<dbReference type="InterPro" id="IPR013078">
    <property type="entry name" value="His_Pase_superF_clade-1"/>
</dbReference>